<evidence type="ECO:0000313" key="1">
    <source>
        <dbReference type="EMBL" id="NED95063.1"/>
    </source>
</evidence>
<reference evidence="1 2" key="1">
    <citation type="submission" date="2020-02" db="EMBL/GenBank/DDBJ databases">
        <authorList>
            <person name="Li X.-J."/>
            <person name="Feng X.-M."/>
        </authorList>
    </citation>
    <scope>NUCLEOTIDE SEQUENCE [LARGE SCALE GENOMIC DNA]</scope>
    <source>
        <strain evidence="1 2">CGMCC 4.7225</strain>
    </source>
</reference>
<comment type="caution">
    <text evidence="1">The sequence shown here is derived from an EMBL/GenBank/DDBJ whole genome shotgun (WGS) entry which is preliminary data.</text>
</comment>
<proteinExistence type="predicted"/>
<protein>
    <submittedName>
        <fullName evidence="1">Uncharacterized protein</fullName>
    </submittedName>
</protein>
<dbReference type="Proteomes" id="UP000469185">
    <property type="component" value="Unassembled WGS sequence"/>
</dbReference>
<name>A0A6N9YJ98_9ACTN</name>
<dbReference type="AlphaFoldDB" id="A0A6N9YJ98"/>
<keyword evidence="2" id="KW-1185">Reference proteome</keyword>
<gene>
    <name evidence="1" type="ORF">G1H11_07020</name>
</gene>
<organism evidence="1 2">
    <name type="scientific">Phytoactinopolyspora alkaliphila</name>
    <dbReference type="NCBI Taxonomy" id="1783498"/>
    <lineage>
        <taxon>Bacteria</taxon>
        <taxon>Bacillati</taxon>
        <taxon>Actinomycetota</taxon>
        <taxon>Actinomycetes</taxon>
        <taxon>Jiangellales</taxon>
        <taxon>Jiangellaceae</taxon>
        <taxon>Phytoactinopolyspora</taxon>
    </lineage>
</organism>
<sequence>MPEDVRVRALELRRAGQSVPEIAEELGLARSTAWLITKEVAWEPTPDRMAQAKRAARMRWDRYKARQSEQRERILNEMVGEVGELSERELQLIGAVMYWAEGSKRKPWNLTETLDFINSDPDVIRLHLAWLRMMGVSDDRLRFRVHIHESADVPAAEQHWADVVGVPFDGFARTTLKRHNPRTVRKNIGEAYRGCLIIRVSKSSREYRSMDGVWRGICKAIERRGVISSQLNS</sequence>
<evidence type="ECO:0000313" key="2">
    <source>
        <dbReference type="Proteomes" id="UP000469185"/>
    </source>
</evidence>
<dbReference type="EMBL" id="JAAGOB010000003">
    <property type="protein sequence ID" value="NED95063.1"/>
    <property type="molecule type" value="Genomic_DNA"/>
</dbReference>
<dbReference type="Pfam" id="PF13384">
    <property type="entry name" value="HTH_23"/>
    <property type="match status" value="1"/>
</dbReference>
<accession>A0A6N9YJ98</accession>